<evidence type="ECO:0000259" key="2">
    <source>
        <dbReference type="Pfam" id="PF13649"/>
    </source>
</evidence>
<dbReference type="GO" id="GO:0032259">
    <property type="term" value="P:methylation"/>
    <property type="evidence" value="ECO:0007669"/>
    <property type="project" value="UniProtKB-KW"/>
</dbReference>
<keyword evidence="1" id="KW-0808">Transferase</keyword>
<keyword evidence="4" id="KW-1185">Reference proteome</keyword>
<dbReference type="Gene3D" id="3.40.50.150">
    <property type="entry name" value="Vaccinia Virus protein VP39"/>
    <property type="match status" value="1"/>
</dbReference>
<name>A0ABR9NJU3_9GAMM</name>
<dbReference type="GO" id="GO:0008168">
    <property type="term" value="F:methyltransferase activity"/>
    <property type="evidence" value="ECO:0007669"/>
    <property type="project" value="UniProtKB-KW"/>
</dbReference>
<dbReference type="Pfam" id="PF13649">
    <property type="entry name" value="Methyltransf_25"/>
    <property type="match status" value="1"/>
</dbReference>
<comment type="caution">
    <text evidence="3">The sequence shown here is derived from an EMBL/GenBank/DDBJ whole genome shotgun (WGS) entry which is preliminary data.</text>
</comment>
<dbReference type="EMBL" id="JADAZL010000005">
    <property type="protein sequence ID" value="MBE2165181.1"/>
    <property type="molecule type" value="Genomic_DNA"/>
</dbReference>
<protein>
    <submittedName>
        <fullName evidence="3">Class I SAM-dependent methyltransferase</fullName>
    </submittedName>
</protein>
<dbReference type="PANTHER" id="PTHR43861">
    <property type="entry name" value="TRANS-ACONITATE 2-METHYLTRANSFERASE-RELATED"/>
    <property type="match status" value="1"/>
</dbReference>
<dbReference type="CDD" id="cd02440">
    <property type="entry name" value="AdoMet_MTases"/>
    <property type="match status" value="1"/>
</dbReference>
<organism evidence="3 4">
    <name type="scientific">Acinetobacter oleivorans</name>
    <dbReference type="NCBI Taxonomy" id="1148157"/>
    <lineage>
        <taxon>Bacteria</taxon>
        <taxon>Pseudomonadati</taxon>
        <taxon>Pseudomonadota</taxon>
        <taxon>Gammaproteobacteria</taxon>
        <taxon>Moraxellales</taxon>
        <taxon>Moraxellaceae</taxon>
        <taxon>Acinetobacter</taxon>
    </lineage>
</organism>
<accession>A0ABR9NJU3</accession>
<dbReference type="InterPro" id="IPR041698">
    <property type="entry name" value="Methyltransf_25"/>
</dbReference>
<dbReference type="RefSeq" id="WP_192834404.1">
    <property type="nucleotide sequence ID" value="NZ_JADAZL010000005.1"/>
</dbReference>
<dbReference type="SUPFAM" id="SSF53335">
    <property type="entry name" value="S-adenosyl-L-methionine-dependent methyltransferases"/>
    <property type="match status" value="1"/>
</dbReference>
<proteinExistence type="predicted"/>
<sequence length="192" mass="22048">MNEKFIQLSKELKHRPILEKALVHFSNLPLIAIDCGCGAGNESAYLLSKGFNVHAFDISIDAQKVCAERFKDNSKFSFYHESFEDFNFPSASLIIASSSLFFCDPSYFYSVIKRIINALPEGGILVVDLLGTHDEWVMREPKKFIGFTYQDIGDLFLCEFNLLFHKEIDEKLPLLSGYIKSWHLHMLILQKK</sequence>
<reference evidence="3 4" key="1">
    <citation type="submission" date="2020-10" db="EMBL/GenBank/DDBJ databases">
        <authorList>
            <person name="Mohd Rani F."/>
        </authorList>
    </citation>
    <scope>NUCLEOTIDE SEQUENCE [LARGE SCALE GENOMIC DNA]</scope>
    <source>
        <strain evidence="3 4">AC1583</strain>
    </source>
</reference>
<dbReference type="Proteomes" id="UP000619170">
    <property type="component" value="Unassembled WGS sequence"/>
</dbReference>
<evidence type="ECO:0000313" key="3">
    <source>
        <dbReference type="EMBL" id="MBE2165181.1"/>
    </source>
</evidence>
<gene>
    <name evidence="3" type="ORF">IIQ43_11635</name>
</gene>
<keyword evidence="3" id="KW-0489">Methyltransferase</keyword>
<evidence type="ECO:0000256" key="1">
    <source>
        <dbReference type="ARBA" id="ARBA00022679"/>
    </source>
</evidence>
<feature type="domain" description="Methyltransferase" evidence="2">
    <location>
        <begin position="33"/>
        <end position="123"/>
    </location>
</feature>
<evidence type="ECO:0000313" key="4">
    <source>
        <dbReference type="Proteomes" id="UP000619170"/>
    </source>
</evidence>
<dbReference type="InterPro" id="IPR029063">
    <property type="entry name" value="SAM-dependent_MTases_sf"/>
</dbReference>
<reference evidence="4" key="2">
    <citation type="submission" date="2023-07" db="EMBL/GenBank/DDBJ databases">
        <title>Acinetobacter oleivorans assembled AC1583.</title>
        <authorList>
            <person name="Yeo C.C."/>
        </authorList>
    </citation>
    <scope>NUCLEOTIDE SEQUENCE [LARGE SCALE GENOMIC DNA]</scope>
    <source>
        <strain evidence="4">AC1583</strain>
    </source>
</reference>